<dbReference type="RefSeq" id="WP_143157949.1">
    <property type="nucleotide sequence ID" value="NZ_FQYR01000002.1"/>
</dbReference>
<gene>
    <name evidence="1" type="ORF">SAMN02745181_0545</name>
</gene>
<protein>
    <recommendedName>
        <fullName evidence="3">N-acetyltransferase domain-containing protein</fullName>
    </recommendedName>
</protein>
<sequence>MIREYQPERDRALVGGWWLERGWPCPPECLPACGVIVSQEGEERAAGWLYLDNSTPVAWIAWLVTKPEISGRQARSALDELIEALCGIARSQGRARIFFSSARASMTTFMQTHGFSVGDEQTTHLIKEI</sequence>
<name>A0A1M6CR94_9BACT</name>
<dbReference type="AlphaFoldDB" id="A0A1M6CR94"/>
<organism evidence="1 2">
    <name type="scientific">Rubritalea squalenifaciens DSM 18772</name>
    <dbReference type="NCBI Taxonomy" id="1123071"/>
    <lineage>
        <taxon>Bacteria</taxon>
        <taxon>Pseudomonadati</taxon>
        <taxon>Verrucomicrobiota</taxon>
        <taxon>Verrucomicrobiia</taxon>
        <taxon>Verrucomicrobiales</taxon>
        <taxon>Rubritaleaceae</taxon>
        <taxon>Rubritalea</taxon>
    </lineage>
</organism>
<dbReference type="EMBL" id="FQYR01000002">
    <property type="protein sequence ID" value="SHI63479.1"/>
    <property type="molecule type" value="Genomic_DNA"/>
</dbReference>
<reference evidence="1 2" key="1">
    <citation type="submission" date="2016-11" db="EMBL/GenBank/DDBJ databases">
        <authorList>
            <person name="Jaros S."/>
            <person name="Januszkiewicz K."/>
            <person name="Wedrychowicz H."/>
        </authorList>
    </citation>
    <scope>NUCLEOTIDE SEQUENCE [LARGE SCALE GENOMIC DNA]</scope>
    <source>
        <strain evidence="1 2">DSM 18772</strain>
    </source>
</reference>
<dbReference type="Gene3D" id="3.40.630.30">
    <property type="match status" value="1"/>
</dbReference>
<keyword evidence="2" id="KW-1185">Reference proteome</keyword>
<evidence type="ECO:0000313" key="2">
    <source>
        <dbReference type="Proteomes" id="UP000184510"/>
    </source>
</evidence>
<dbReference type="OrthoDB" id="190782at2"/>
<dbReference type="InParanoid" id="A0A1M6CR94"/>
<evidence type="ECO:0000313" key="1">
    <source>
        <dbReference type="EMBL" id="SHI63479.1"/>
    </source>
</evidence>
<dbReference type="SUPFAM" id="SSF55729">
    <property type="entry name" value="Acyl-CoA N-acyltransferases (Nat)"/>
    <property type="match status" value="1"/>
</dbReference>
<dbReference type="Proteomes" id="UP000184510">
    <property type="component" value="Unassembled WGS sequence"/>
</dbReference>
<dbReference type="InterPro" id="IPR016181">
    <property type="entry name" value="Acyl_CoA_acyltransferase"/>
</dbReference>
<evidence type="ECO:0008006" key="3">
    <source>
        <dbReference type="Google" id="ProtNLM"/>
    </source>
</evidence>
<proteinExistence type="predicted"/>
<accession>A0A1M6CR94</accession>
<dbReference type="STRING" id="1123071.SAMN02745181_0545"/>